<sequence length="43" mass="4939">MINTPPFPQKKKAQNGKSDTCVVNLKKKQKMLRKQMVCNFVST</sequence>
<accession>A6HKZ7</accession>
<name>A6HKZ7_RAT</name>
<evidence type="ECO:0000313" key="2">
    <source>
        <dbReference type="Proteomes" id="UP000234681"/>
    </source>
</evidence>
<dbReference type="Proteomes" id="UP000234681">
    <property type="component" value="Chromosome 10"/>
</dbReference>
<organism evidence="1 2">
    <name type="scientific">Rattus norvegicus</name>
    <name type="common">Rat</name>
    <dbReference type="NCBI Taxonomy" id="10116"/>
    <lineage>
        <taxon>Eukaryota</taxon>
        <taxon>Metazoa</taxon>
        <taxon>Chordata</taxon>
        <taxon>Craniata</taxon>
        <taxon>Vertebrata</taxon>
        <taxon>Euteleostomi</taxon>
        <taxon>Mammalia</taxon>
        <taxon>Eutheria</taxon>
        <taxon>Euarchontoglires</taxon>
        <taxon>Glires</taxon>
        <taxon>Rodentia</taxon>
        <taxon>Myomorpha</taxon>
        <taxon>Muroidea</taxon>
        <taxon>Muridae</taxon>
        <taxon>Murinae</taxon>
        <taxon>Rattus</taxon>
    </lineage>
</organism>
<protein>
    <submittedName>
        <fullName evidence="1">Similar to splicing factor, arginine/serine-rich 2, isoform CRA_b</fullName>
    </submittedName>
</protein>
<dbReference type="AlphaFoldDB" id="A6HKZ7"/>
<proteinExistence type="predicted"/>
<evidence type="ECO:0000313" key="1">
    <source>
        <dbReference type="EMBL" id="EDM06705.1"/>
    </source>
</evidence>
<reference evidence="1" key="1">
    <citation type="journal article" date="2005" name="Genome Res.">
        <title>Gene and alternative splicing annotation with AIR.</title>
        <authorList>
            <person name="Florea L."/>
            <person name="Di Francesco V."/>
            <person name="Miller J."/>
            <person name="Turner R."/>
            <person name="Yao A."/>
            <person name="Harris M."/>
            <person name="Walenz B."/>
            <person name="Mobarry C."/>
            <person name="Merkulov G.V."/>
            <person name="Charlab R."/>
            <person name="Dew I."/>
            <person name="Deng Z."/>
            <person name="Istrail S."/>
            <person name="Li P."/>
            <person name="Sutton G."/>
        </authorList>
    </citation>
    <scope>NUCLEOTIDE SEQUENCE</scope>
    <source>
        <strain evidence="1">BN</strain>
    </source>
</reference>
<gene>
    <name evidence="1" type="primary">Sfrs2</name>
    <name evidence="1" type="ORF">rCG_33536</name>
</gene>
<reference evidence="1 2" key="2">
    <citation type="submission" date="2005-07" db="EMBL/GenBank/DDBJ databases">
        <authorList>
            <person name="Mural R.J."/>
            <person name="Li P.W."/>
            <person name="Adams M.D."/>
            <person name="Amanatides P.G."/>
            <person name="Baden-Tillson H."/>
            <person name="Barnstead M."/>
            <person name="Chin S.H."/>
            <person name="Dew I."/>
            <person name="Evans C.A."/>
            <person name="Ferriera S."/>
            <person name="Flanigan M."/>
            <person name="Fosler C."/>
            <person name="Glodek A."/>
            <person name="Gu Z."/>
            <person name="Holt R.A."/>
            <person name="Jennings D."/>
            <person name="Kraft C.L."/>
            <person name="Lu F."/>
            <person name="Nguyen T."/>
            <person name="Nusskern D.R."/>
            <person name="Pfannkoch C.M."/>
            <person name="Sitter C."/>
            <person name="Sutton G.G."/>
            <person name="Venter J.C."/>
            <person name="Wang Z."/>
            <person name="Woodage T."/>
            <person name="Zheng X.H."/>
            <person name="Zhong F."/>
        </authorList>
    </citation>
    <scope>NUCLEOTIDE SEQUENCE [LARGE SCALE GENOMIC DNA]</scope>
    <source>
        <strain evidence="1">BN</strain>
        <strain evidence="2">BN, Sprague-Dawley</strain>
    </source>
</reference>
<dbReference type="EMBL" id="CH473948">
    <property type="protein sequence ID" value="EDM06705.1"/>
    <property type="molecule type" value="Genomic_DNA"/>
</dbReference>
<dbReference type="EMBL" id="CH473948">
    <property type="protein sequence ID" value="EDM06703.1"/>
    <property type="molecule type" value="Genomic_DNA"/>
</dbReference>